<protein>
    <submittedName>
        <fullName evidence="2">Uncharacterized protein</fullName>
    </submittedName>
</protein>
<organism evidence="2 3">
    <name type="scientific">Dendrothele bispora (strain CBS 962.96)</name>
    <dbReference type="NCBI Taxonomy" id="1314807"/>
    <lineage>
        <taxon>Eukaryota</taxon>
        <taxon>Fungi</taxon>
        <taxon>Dikarya</taxon>
        <taxon>Basidiomycota</taxon>
        <taxon>Agaricomycotina</taxon>
        <taxon>Agaricomycetes</taxon>
        <taxon>Agaricomycetidae</taxon>
        <taxon>Agaricales</taxon>
        <taxon>Agaricales incertae sedis</taxon>
        <taxon>Dendrothele</taxon>
    </lineage>
</organism>
<keyword evidence="3" id="KW-1185">Reference proteome</keyword>
<accession>A0A4S8LKP0</accession>
<keyword evidence="1" id="KW-0472">Membrane</keyword>
<evidence type="ECO:0000313" key="3">
    <source>
        <dbReference type="Proteomes" id="UP000297245"/>
    </source>
</evidence>
<evidence type="ECO:0000313" key="2">
    <source>
        <dbReference type="EMBL" id="THU89530.1"/>
    </source>
</evidence>
<keyword evidence="1" id="KW-1133">Transmembrane helix</keyword>
<sequence length="64" mass="7270">MMTIMKLVMIYEKRLPGVETPFPSPYLLVLFALPHLCLIPQVGSFAFYNISLAVVFLIAISYTF</sequence>
<gene>
    <name evidence="2" type="ORF">K435DRAFT_781567</name>
</gene>
<name>A0A4S8LKP0_DENBC</name>
<proteinExistence type="predicted"/>
<dbReference type="Proteomes" id="UP000297245">
    <property type="component" value="Unassembled WGS sequence"/>
</dbReference>
<reference evidence="2 3" key="1">
    <citation type="journal article" date="2019" name="Nat. Ecol. Evol.">
        <title>Megaphylogeny resolves global patterns of mushroom evolution.</title>
        <authorList>
            <person name="Varga T."/>
            <person name="Krizsan K."/>
            <person name="Foldi C."/>
            <person name="Dima B."/>
            <person name="Sanchez-Garcia M."/>
            <person name="Sanchez-Ramirez S."/>
            <person name="Szollosi G.J."/>
            <person name="Szarkandi J.G."/>
            <person name="Papp V."/>
            <person name="Albert L."/>
            <person name="Andreopoulos W."/>
            <person name="Angelini C."/>
            <person name="Antonin V."/>
            <person name="Barry K.W."/>
            <person name="Bougher N.L."/>
            <person name="Buchanan P."/>
            <person name="Buyck B."/>
            <person name="Bense V."/>
            <person name="Catcheside P."/>
            <person name="Chovatia M."/>
            <person name="Cooper J."/>
            <person name="Damon W."/>
            <person name="Desjardin D."/>
            <person name="Finy P."/>
            <person name="Geml J."/>
            <person name="Haridas S."/>
            <person name="Hughes K."/>
            <person name="Justo A."/>
            <person name="Karasinski D."/>
            <person name="Kautmanova I."/>
            <person name="Kiss B."/>
            <person name="Kocsube S."/>
            <person name="Kotiranta H."/>
            <person name="LaButti K.M."/>
            <person name="Lechner B.E."/>
            <person name="Liimatainen K."/>
            <person name="Lipzen A."/>
            <person name="Lukacs Z."/>
            <person name="Mihaltcheva S."/>
            <person name="Morgado L.N."/>
            <person name="Niskanen T."/>
            <person name="Noordeloos M.E."/>
            <person name="Ohm R.A."/>
            <person name="Ortiz-Santana B."/>
            <person name="Ovrebo C."/>
            <person name="Racz N."/>
            <person name="Riley R."/>
            <person name="Savchenko A."/>
            <person name="Shiryaev A."/>
            <person name="Soop K."/>
            <person name="Spirin V."/>
            <person name="Szebenyi C."/>
            <person name="Tomsovsky M."/>
            <person name="Tulloss R.E."/>
            <person name="Uehling J."/>
            <person name="Grigoriev I.V."/>
            <person name="Vagvolgyi C."/>
            <person name="Papp T."/>
            <person name="Martin F.M."/>
            <person name="Miettinen O."/>
            <person name="Hibbett D.S."/>
            <person name="Nagy L.G."/>
        </authorList>
    </citation>
    <scope>NUCLEOTIDE SEQUENCE [LARGE SCALE GENOMIC DNA]</scope>
    <source>
        <strain evidence="2 3">CBS 962.96</strain>
    </source>
</reference>
<dbReference type="AlphaFoldDB" id="A0A4S8LKP0"/>
<dbReference type="EMBL" id="ML179364">
    <property type="protein sequence ID" value="THU89530.1"/>
    <property type="molecule type" value="Genomic_DNA"/>
</dbReference>
<evidence type="ECO:0000256" key="1">
    <source>
        <dbReference type="SAM" id="Phobius"/>
    </source>
</evidence>
<keyword evidence="1" id="KW-0812">Transmembrane</keyword>
<feature type="transmembrane region" description="Helical" evidence="1">
    <location>
        <begin position="45"/>
        <end position="63"/>
    </location>
</feature>